<name>A0AA47LZ67_MERPO</name>
<dbReference type="GO" id="GO:0004519">
    <property type="term" value="F:endonuclease activity"/>
    <property type="evidence" value="ECO:0007669"/>
    <property type="project" value="UniProtKB-KW"/>
</dbReference>
<dbReference type="PANTHER" id="PTHR37984">
    <property type="entry name" value="PROTEIN CBG26694"/>
    <property type="match status" value="1"/>
</dbReference>
<evidence type="ECO:0000256" key="1">
    <source>
        <dbReference type="ARBA" id="ARBA00022679"/>
    </source>
</evidence>
<dbReference type="SUPFAM" id="SSF50630">
    <property type="entry name" value="Acid proteases"/>
    <property type="match status" value="1"/>
</dbReference>
<feature type="domain" description="Peptidase A2" evidence="7">
    <location>
        <begin position="35"/>
        <end position="79"/>
    </location>
</feature>
<evidence type="ECO:0000259" key="7">
    <source>
        <dbReference type="PROSITE" id="PS50175"/>
    </source>
</evidence>
<evidence type="ECO:0000256" key="5">
    <source>
        <dbReference type="ARBA" id="ARBA00022801"/>
    </source>
</evidence>
<dbReference type="GO" id="GO:0016779">
    <property type="term" value="F:nucleotidyltransferase activity"/>
    <property type="evidence" value="ECO:0007669"/>
    <property type="project" value="UniProtKB-KW"/>
</dbReference>
<keyword evidence="4" id="KW-0255">Endonuclease</keyword>
<dbReference type="Proteomes" id="UP001174136">
    <property type="component" value="Unassembled WGS sequence"/>
</dbReference>
<keyword evidence="2" id="KW-0548">Nucleotidyltransferase</keyword>
<gene>
    <name evidence="8" type="ORF">N1851_034803</name>
</gene>
<evidence type="ECO:0000256" key="3">
    <source>
        <dbReference type="ARBA" id="ARBA00022722"/>
    </source>
</evidence>
<dbReference type="InterPro" id="IPR021109">
    <property type="entry name" value="Peptidase_aspartic_dom_sf"/>
</dbReference>
<dbReference type="InterPro" id="IPR050951">
    <property type="entry name" value="Retrovirus_Pol_polyprotein"/>
</dbReference>
<dbReference type="GO" id="GO:0006508">
    <property type="term" value="P:proteolysis"/>
    <property type="evidence" value="ECO:0007669"/>
    <property type="project" value="InterPro"/>
</dbReference>
<protein>
    <recommendedName>
        <fullName evidence="6">Gypsy retrotransposon integrase-like protein 1</fullName>
    </recommendedName>
</protein>
<accession>A0AA47LZ67</accession>
<dbReference type="EMBL" id="JAOPHQ010006663">
    <property type="protein sequence ID" value="KAK0130680.1"/>
    <property type="molecule type" value="Genomic_DNA"/>
</dbReference>
<proteinExistence type="predicted"/>
<dbReference type="InterPro" id="IPR001995">
    <property type="entry name" value="Peptidase_A2_cat"/>
</dbReference>
<evidence type="ECO:0000256" key="6">
    <source>
        <dbReference type="ARBA" id="ARBA00039658"/>
    </source>
</evidence>
<sequence>MASPPLVVLKQSKDALLAEDEPPWRTTLNLAGTPVSFKIDSGADTSVMSEATYETLRYKPKLSVLKNTLQSPGGVVATRGQFFAKIKAHISGQLRNCCFRVVVVKTTGENLLSRAVATKLGLIKRIDEISTSSGLGTLKGEPRLLIRLMKFNPVAEYVPGKHLVVADALSRQPMADTPPGDLETEVKAYVDSVEDDLRVRKLTIEQLKDQTKTDAELQCVLEYIHNGWPEHSKSVAVRANTYFKERGSLSEASGLLRRGKQIVIPEIMRENMLQKIHEGHQGLTKCRERYSGAVWWPGIASDVKKLALSYRARTENR</sequence>
<dbReference type="AlphaFoldDB" id="A0AA47LZ67"/>
<keyword evidence="5" id="KW-0378">Hydrolase</keyword>
<dbReference type="GO" id="GO:0004190">
    <property type="term" value="F:aspartic-type endopeptidase activity"/>
    <property type="evidence" value="ECO:0007669"/>
    <property type="project" value="InterPro"/>
</dbReference>
<dbReference type="InterPro" id="IPR041588">
    <property type="entry name" value="Integrase_H2C2"/>
</dbReference>
<evidence type="ECO:0000256" key="2">
    <source>
        <dbReference type="ARBA" id="ARBA00022695"/>
    </source>
</evidence>
<dbReference type="Gene3D" id="2.40.70.10">
    <property type="entry name" value="Acid Proteases"/>
    <property type="match status" value="1"/>
</dbReference>
<evidence type="ECO:0000256" key="4">
    <source>
        <dbReference type="ARBA" id="ARBA00022759"/>
    </source>
</evidence>
<keyword evidence="9" id="KW-1185">Reference proteome</keyword>
<dbReference type="PANTHER" id="PTHR37984:SF5">
    <property type="entry name" value="PROTEIN NYNRIN-LIKE"/>
    <property type="match status" value="1"/>
</dbReference>
<keyword evidence="3" id="KW-0540">Nuclease</keyword>
<evidence type="ECO:0000313" key="8">
    <source>
        <dbReference type="EMBL" id="KAK0130680.1"/>
    </source>
</evidence>
<keyword evidence="1" id="KW-0808">Transferase</keyword>
<dbReference type="Gene3D" id="1.10.340.70">
    <property type="match status" value="1"/>
</dbReference>
<evidence type="ECO:0000313" key="9">
    <source>
        <dbReference type="Proteomes" id="UP001174136"/>
    </source>
</evidence>
<comment type="caution">
    <text evidence="8">The sequence shown here is derived from an EMBL/GenBank/DDBJ whole genome shotgun (WGS) entry which is preliminary data.</text>
</comment>
<dbReference type="PROSITE" id="PS50175">
    <property type="entry name" value="ASP_PROT_RETROV"/>
    <property type="match status" value="1"/>
</dbReference>
<reference evidence="8" key="1">
    <citation type="journal article" date="2023" name="Front. Mar. Sci.">
        <title>A new Merluccius polli reference genome to investigate the effects of global change in West African waters.</title>
        <authorList>
            <person name="Mateo J.L."/>
            <person name="Blanco-Fernandez C."/>
            <person name="Garcia-Vazquez E."/>
            <person name="Machado-Schiaffino G."/>
        </authorList>
    </citation>
    <scope>NUCLEOTIDE SEQUENCE</scope>
    <source>
        <strain evidence="8">C29</strain>
        <tissue evidence="8">Fin</tissue>
    </source>
</reference>
<organism evidence="8 9">
    <name type="scientific">Merluccius polli</name>
    <name type="common">Benguela hake</name>
    <name type="synonym">Merluccius cadenati</name>
    <dbReference type="NCBI Taxonomy" id="89951"/>
    <lineage>
        <taxon>Eukaryota</taxon>
        <taxon>Metazoa</taxon>
        <taxon>Chordata</taxon>
        <taxon>Craniata</taxon>
        <taxon>Vertebrata</taxon>
        <taxon>Euteleostomi</taxon>
        <taxon>Actinopterygii</taxon>
        <taxon>Neopterygii</taxon>
        <taxon>Teleostei</taxon>
        <taxon>Neoteleostei</taxon>
        <taxon>Acanthomorphata</taxon>
        <taxon>Zeiogadaria</taxon>
        <taxon>Gadariae</taxon>
        <taxon>Gadiformes</taxon>
        <taxon>Gadoidei</taxon>
        <taxon>Merlucciidae</taxon>
        <taxon>Merluccius</taxon>
    </lineage>
</organism>
<dbReference type="Pfam" id="PF17921">
    <property type="entry name" value="Integrase_H2C2"/>
    <property type="match status" value="1"/>
</dbReference>